<name>A0ABQ6H8B9_9GAMM</name>
<dbReference type="Gene3D" id="6.10.340.10">
    <property type="match status" value="1"/>
</dbReference>
<evidence type="ECO:0000256" key="2">
    <source>
        <dbReference type="ARBA" id="ARBA00022692"/>
    </source>
</evidence>
<dbReference type="InterPro" id="IPR004089">
    <property type="entry name" value="MCPsignal_dom"/>
</dbReference>
<dbReference type="SMART" id="SM00283">
    <property type="entry name" value="MA"/>
    <property type="match status" value="1"/>
</dbReference>
<evidence type="ECO:0000259" key="11">
    <source>
        <dbReference type="PROSITE" id="PS50885"/>
    </source>
</evidence>
<comment type="subcellular location">
    <subcellularLocation>
        <location evidence="1">Membrane</location>
        <topology evidence="1">Multi-pass membrane protein</topology>
    </subcellularLocation>
</comment>
<dbReference type="EMBL" id="BSSV01000001">
    <property type="protein sequence ID" value="GLX83769.1"/>
    <property type="molecule type" value="Genomic_DNA"/>
</dbReference>
<protein>
    <submittedName>
        <fullName evidence="12">Methyl-accepting chemotaxis protein</fullName>
    </submittedName>
</protein>
<dbReference type="PROSITE" id="PS50885">
    <property type="entry name" value="HAMP"/>
    <property type="match status" value="1"/>
</dbReference>
<dbReference type="SUPFAM" id="SSF58104">
    <property type="entry name" value="Methyl-accepting chemotaxis protein (MCP) signaling domain"/>
    <property type="match status" value="1"/>
</dbReference>
<dbReference type="PROSITE" id="PS50111">
    <property type="entry name" value="CHEMOTAXIS_TRANSDUC_2"/>
    <property type="match status" value="1"/>
</dbReference>
<evidence type="ECO:0000259" key="10">
    <source>
        <dbReference type="PROSITE" id="PS50111"/>
    </source>
</evidence>
<reference evidence="12 13" key="1">
    <citation type="submission" date="2023-03" db="EMBL/GenBank/DDBJ databases">
        <title>Thalassotalea loyana LMG 22536T draft genome sequence.</title>
        <authorList>
            <person name="Sawabe T."/>
        </authorList>
    </citation>
    <scope>NUCLEOTIDE SEQUENCE [LARGE SCALE GENOMIC DNA]</scope>
    <source>
        <strain evidence="12 13">LMG 22536</strain>
    </source>
</reference>
<evidence type="ECO:0000256" key="7">
    <source>
        <dbReference type="PROSITE-ProRule" id="PRU00284"/>
    </source>
</evidence>
<evidence type="ECO:0000256" key="5">
    <source>
        <dbReference type="ARBA" id="ARBA00023224"/>
    </source>
</evidence>
<evidence type="ECO:0000256" key="3">
    <source>
        <dbReference type="ARBA" id="ARBA00022989"/>
    </source>
</evidence>
<keyword evidence="5 7" id="KW-0807">Transducer</keyword>
<accession>A0ABQ6H8B9</accession>
<evidence type="ECO:0000313" key="12">
    <source>
        <dbReference type="EMBL" id="GLX83769.1"/>
    </source>
</evidence>
<evidence type="ECO:0000256" key="1">
    <source>
        <dbReference type="ARBA" id="ARBA00004141"/>
    </source>
</evidence>
<dbReference type="Pfam" id="PF00015">
    <property type="entry name" value="MCPsignal"/>
    <property type="match status" value="1"/>
</dbReference>
<feature type="transmembrane region" description="Helical" evidence="9">
    <location>
        <begin position="297"/>
        <end position="318"/>
    </location>
</feature>
<comment type="similarity">
    <text evidence="6">Belongs to the methyl-accepting chemotaxis (MCP) protein family.</text>
</comment>
<evidence type="ECO:0000256" key="8">
    <source>
        <dbReference type="SAM" id="Coils"/>
    </source>
</evidence>
<evidence type="ECO:0000313" key="13">
    <source>
        <dbReference type="Proteomes" id="UP001157134"/>
    </source>
</evidence>
<feature type="domain" description="HAMP" evidence="11">
    <location>
        <begin position="321"/>
        <end position="374"/>
    </location>
</feature>
<organism evidence="12 13">
    <name type="scientific">Thalassotalea loyana</name>
    <dbReference type="NCBI Taxonomy" id="280483"/>
    <lineage>
        <taxon>Bacteria</taxon>
        <taxon>Pseudomonadati</taxon>
        <taxon>Pseudomonadota</taxon>
        <taxon>Gammaproteobacteria</taxon>
        <taxon>Alteromonadales</taxon>
        <taxon>Colwelliaceae</taxon>
        <taxon>Thalassotalea</taxon>
    </lineage>
</organism>
<dbReference type="PANTHER" id="PTHR32089:SF119">
    <property type="entry name" value="METHYL-ACCEPTING CHEMOTAXIS PROTEIN CTPL"/>
    <property type="match status" value="1"/>
</dbReference>
<gene>
    <name evidence="12" type="ORF">tloyanaT_00210</name>
</gene>
<comment type="caution">
    <text evidence="12">The sequence shown here is derived from an EMBL/GenBank/DDBJ whole genome shotgun (WGS) entry which is preliminary data.</text>
</comment>
<dbReference type="PANTHER" id="PTHR32089">
    <property type="entry name" value="METHYL-ACCEPTING CHEMOTAXIS PROTEIN MCPB"/>
    <property type="match status" value="1"/>
</dbReference>
<dbReference type="InterPro" id="IPR003660">
    <property type="entry name" value="HAMP_dom"/>
</dbReference>
<dbReference type="Pfam" id="PF00672">
    <property type="entry name" value="HAMP"/>
    <property type="match status" value="1"/>
</dbReference>
<evidence type="ECO:0000256" key="9">
    <source>
        <dbReference type="SAM" id="Phobius"/>
    </source>
</evidence>
<dbReference type="Proteomes" id="UP001157134">
    <property type="component" value="Unassembled WGS sequence"/>
</dbReference>
<feature type="transmembrane region" description="Helical" evidence="9">
    <location>
        <begin position="9"/>
        <end position="29"/>
    </location>
</feature>
<proteinExistence type="inferred from homology"/>
<dbReference type="Gene3D" id="1.10.287.950">
    <property type="entry name" value="Methyl-accepting chemotaxis protein"/>
    <property type="match status" value="1"/>
</dbReference>
<sequence length="645" mass="71141">MRVSSFSRLSVIAISIFTLLFFVAMYHVASTLSSSKLKVETYQAVKTTTEVDFYRTIANYLSTGDASLLTEAETYLSRIQLLAGELNIDSFSSQLNQQAAQLKEDLNLKYRAMGKQSGDPMVLLRNSEQGMLASNQILAEYALTSTEINEQTRIQYLSTVQNVHHALTQLSLQREKLFISQQPNQQAINREISSIAQLLRQLGSYPSLEIFEQSENDEDDLLLDDDEDSTELSQEAIDELNSILNRYQTDIRNTVSQINQREQGLSVLQADVAGLEATIKASESVIIAEQEQINQQLQIIVIVMLVFLTSFLAANYWLMRSVVLNPLRKLRDAFVSLVQEGRVDNITGISVKTELGEISSSFNQMVNKLADEDKQKAEQLSLVANAMQTMESQAYQILTSSSSTSEQLTAVDHIMGELSRVTDVVNTLSHQVVENAQATQKAMDESQQMATEVLTASDATNVAATSGKHAISSLTQSVDSVGVIVDVISSIADQTNLLALNAAIEAARAGEHGRGFSVVADEVRQLAGKTQESLKQVSERLEQLNQASQDLTSTIFDIEQASSKQKDIALSLKNNAEVVVEQAITSAQVSQDSLSHINEQRSQFTRFEAAMEQVSQEVNQSKSRAQTISDDVAQQVKDISKTLNI</sequence>
<dbReference type="CDD" id="cd06225">
    <property type="entry name" value="HAMP"/>
    <property type="match status" value="1"/>
</dbReference>
<evidence type="ECO:0000256" key="6">
    <source>
        <dbReference type="ARBA" id="ARBA00029447"/>
    </source>
</evidence>
<evidence type="ECO:0000256" key="4">
    <source>
        <dbReference type="ARBA" id="ARBA00023136"/>
    </source>
</evidence>
<feature type="coiled-coil region" evidence="8">
    <location>
        <begin position="527"/>
        <end position="554"/>
    </location>
</feature>
<keyword evidence="8" id="KW-0175">Coiled coil</keyword>
<keyword evidence="13" id="KW-1185">Reference proteome</keyword>
<feature type="domain" description="Methyl-accepting transducer" evidence="10">
    <location>
        <begin position="401"/>
        <end position="640"/>
    </location>
</feature>
<keyword evidence="2 9" id="KW-0812">Transmembrane</keyword>
<keyword evidence="3 9" id="KW-1133">Transmembrane helix</keyword>
<keyword evidence="4 9" id="KW-0472">Membrane</keyword>